<evidence type="ECO:0000256" key="12">
    <source>
        <dbReference type="ARBA" id="ARBA00049244"/>
    </source>
</evidence>
<keyword evidence="11 13" id="KW-0234">DNA repair</keyword>
<dbReference type="InterPro" id="IPR023073">
    <property type="entry name" value="DnaE2"/>
</dbReference>
<keyword evidence="17" id="KW-1185">Reference proteome</keyword>
<evidence type="ECO:0000256" key="4">
    <source>
        <dbReference type="ARBA" id="ARBA00017273"/>
    </source>
</evidence>
<dbReference type="PANTHER" id="PTHR32294">
    <property type="entry name" value="DNA POLYMERASE III SUBUNIT ALPHA"/>
    <property type="match status" value="1"/>
</dbReference>
<evidence type="ECO:0000256" key="11">
    <source>
        <dbReference type="ARBA" id="ARBA00023204"/>
    </source>
</evidence>
<feature type="compositionally biased region" description="Basic and acidic residues" evidence="14">
    <location>
        <begin position="1178"/>
        <end position="1192"/>
    </location>
</feature>
<evidence type="ECO:0000256" key="14">
    <source>
        <dbReference type="SAM" id="MobiDB-lite"/>
    </source>
</evidence>
<dbReference type="InterPro" id="IPR011708">
    <property type="entry name" value="DNA_pol3_alpha_NTPase_dom"/>
</dbReference>
<evidence type="ECO:0000256" key="2">
    <source>
        <dbReference type="ARBA" id="ARBA00007391"/>
    </source>
</evidence>
<comment type="similarity">
    <text evidence="2 13">Belongs to the DNA polymerase type-C family. DnaE2 subfamily.</text>
</comment>
<name>A0ABV3RBR4_9SPHN</name>
<evidence type="ECO:0000256" key="7">
    <source>
        <dbReference type="ARBA" id="ARBA00022695"/>
    </source>
</evidence>
<dbReference type="CDD" id="cd04485">
    <property type="entry name" value="DnaE_OBF"/>
    <property type="match status" value="1"/>
</dbReference>
<dbReference type="SMART" id="SM00481">
    <property type="entry name" value="POLIIIAc"/>
    <property type="match status" value="1"/>
</dbReference>
<dbReference type="Gene3D" id="1.10.150.870">
    <property type="match status" value="1"/>
</dbReference>
<gene>
    <name evidence="13" type="primary">dnaE2</name>
    <name evidence="16" type="ORF">ABUH87_10225</name>
</gene>
<dbReference type="Pfam" id="PF02811">
    <property type="entry name" value="PHP"/>
    <property type="match status" value="1"/>
</dbReference>
<evidence type="ECO:0000256" key="8">
    <source>
        <dbReference type="ARBA" id="ARBA00022705"/>
    </source>
</evidence>
<accession>A0ABV3RBR4</accession>
<dbReference type="InterPro" id="IPR004013">
    <property type="entry name" value="PHP_dom"/>
</dbReference>
<dbReference type="InterPro" id="IPR040982">
    <property type="entry name" value="DNA_pol3_finger"/>
</dbReference>
<reference evidence="16 17" key="1">
    <citation type="submission" date="2024-06" db="EMBL/GenBank/DDBJ databases">
        <title>Novosphingobium rhizovicinus M1R2S20.</title>
        <authorList>
            <person name="Sun J.-Q."/>
        </authorList>
    </citation>
    <scope>NUCLEOTIDE SEQUENCE [LARGE SCALE GENOMIC DNA]</scope>
    <source>
        <strain evidence="16 17">M1R2S20</strain>
    </source>
</reference>
<dbReference type="InterPro" id="IPR004365">
    <property type="entry name" value="NA-bd_OB_tRNA"/>
</dbReference>
<dbReference type="InterPro" id="IPR016195">
    <property type="entry name" value="Pol/histidinol_Pase-like"/>
</dbReference>
<dbReference type="HAMAP" id="MF_01902">
    <property type="entry name" value="DNApol_error_prone"/>
    <property type="match status" value="1"/>
</dbReference>
<dbReference type="InterPro" id="IPR003141">
    <property type="entry name" value="Pol/His_phosphatase_N"/>
</dbReference>
<evidence type="ECO:0000313" key="16">
    <source>
        <dbReference type="EMBL" id="MEW9855542.1"/>
    </source>
</evidence>
<evidence type="ECO:0000256" key="13">
    <source>
        <dbReference type="HAMAP-Rule" id="MF_01902"/>
    </source>
</evidence>
<dbReference type="Pfam" id="PF07733">
    <property type="entry name" value="DNA_pol3_alpha"/>
    <property type="match status" value="1"/>
</dbReference>
<dbReference type="Pfam" id="PF17657">
    <property type="entry name" value="DNA_pol3_finger"/>
    <property type="match status" value="1"/>
</dbReference>
<dbReference type="EMBL" id="JBFNXR010000033">
    <property type="protein sequence ID" value="MEW9855542.1"/>
    <property type="molecule type" value="Genomic_DNA"/>
</dbReference>
<keyword evidence="10 13" id="KW-0239">DNA-directed DNA polymerase</keyword>
<dbReference type="PANTHER" id="PTHR32294:SF4">
    <property type="entry name" value="ERROR-PRONE DNA POLYMERASE"/>
    <property type="match status" value="1"/>
</dbReference>
<evidence type="ECO:0000256" key="9">
    <source>
        <dbReference type="ARBA" id="ARBA00022763"/>
    </source>
</evidence>
<keyword evidence="9 13" id="KW-0227">DNA damage</keyword>
<evidence type="ECO:0000256" key="5">
    <source>
        <dbReference type="ARBA" id="ARBA00022490"/>
    </source>
</evidence>
<dbReference type="EC" id="2.7.7.7" evidence="3 13"/>
<evidence type="ECO:0000259" key="15">
    <source>
        <dbReference type="SMART" id="SM00481"/>
    </source>
</evidence>
<dbReference type="Gene3D" id="3.20.20.140">
    <property type="entry name" value="Metal-dependent hydrolases"/>
    <property type="match status" value="1"/>
</dbReference>
<sequence>MPEGSLTPDRRRIAIDPDTIGSPLRAPFVELGLASCFSFLRGASDAVDLVQRARELGYDAIGIADVNSMAGIVRIHTEAKALKLRPVIGCRIETVEGFVFLAYPGDRTAYGRLCRLISAGRMGTLAGGWQEKGVCEISLEMLAGQTEGVHLVLIPPRDLEQKFSITTATNVVTFQARGELSKASGTRDTEPSHETSRKTGTIFDLLSDLTALLSSFSHVAVCYLQAGDDLARIEALDAMAKAQGLGILATNDVLYHHPERRPLQDVMTAIRHKTTVAKAGWLLEANAERHLKAPEEMVRLFARWPHAIAAARDLADACTFSLDELQYEYPEEICPGGLDPQAHLTSLTWEGAERRYPSGIPLSVRETVERELTLIAKLQLARYFLTIKDIIDFARNQDPPILCQGRGSAANSAVCYCLEITAVDPAKHALLFDRFISEERKEPPDIDVDFEHERREEVIQYIYNRYGRTRAGLCATVIHYRPRMAIREVGKAMGLTEDVTAALARTVWGGWGREIGERHVTETGMDASDPHLKRVLKLTEQMIGMPRHLSQHVGGFILTQGPLTATVPIGNGAMPERSFIEWDKDDIDALGILKVDVLALGMLTCIRKCLDLLEEHHGRSLTLATVPREDPEVYAMLRKGDSLGVFQVESRAQMNMLPRLRPREFYDLVIQVAIVRPGPIQGDMVHPYLKRRRGEEQVVIPAPSPRHGPPDELSSILERTLGVPIFQEQAMKIALDAAKFSSAEANQLRKAMATFRSRGMVDVLQDRMVGRMIERGYDPEFSERCFNQIKGFGEYGFPESHAASFAHLVYVSSWLKCHFPAAFGCALLNSQPMGFYAPAQIVRDVREHGVTVLPVDVNASEWDCTLESIPGSAREGDKRRLDQHVALRLGLRQIDGVPEAAAARIAAARVEGGPFRDVVELRERAGLSPALIERLAAADAFGSLGLARRQALWDARSLIAGPDLPLFAAADARDEGAERMLTRLPQMPLSEEVVADYQTQRLSLKAHPMAFLRASLAERGFVRACDLRDRKFRSMVQVAGVVLIRQRPGSAKGVCFITLEDETGVVNLVVWPNLKEKQRRVVMGARLMEVRGRVEYDDEVVHVIAAHMTDATHELQRLSEDLLPATTVRADHCNHPLPSRWGPSQMREGGDDPFRPIEYEQWTPPGPGNRDCGFHQGHPRDLRVIPKSRDFH</sequence>
<dbReference type="GO" id="GO:0003887">
    <property type="term" value="F:DNA-directed DNA polymerase activity"/>
    <property type="evidence" value="ECO:0007669"/>
    <property type="project" value="UniProtKB-EC"/>
</dbReference>
<evidence type="ECO:0000256" key="1">
    <source>
        <dbReference type="ARBA" id="ARBA00004496"/>
    </source>
</evidence>
<dbReference type="CDD" id="cd07434">
    <property type="entry name" value="PHP_PolIIIA_DnaE2"/>
    <property type="match status" value="1"/>
</dbReference>
<dbReference type="RefSeq" id="WP_367773212.1">
    <property type="nucleotide sequence ID" value="NZ_JBFNXR010000033.1"/>
</dbReference>
<keyword evidence="6 13" id="KW-0808">Transferase</keyword>
<keyword evidence="8 13" id="KW-0235">DNA replication</keyword>
<dbReference type="Pfam" id="PF14579">
    <property type="entry name" value="HHH_6"/>
    <property type="match status" value="1"/>
</dbReference>
<dbReference type="InterPro" id="IPR004805">
    <property type="entry name" value="DnaE2/DnaE/PolC"/>
</dbReference>
<proteinExistence type="inferred from homology"/>
<dbReference type="Pfam" id="PF01336">
    <property type="entry name" value="tRNA_anti-codon"/>
    <property type="match status" value="1"/>
</dbReference>
<feature type="region of interest" description="Disordered" evidence="14">
    <location>
        <begin position="1166"/>
        <end position="1192"/>
    </location>
</feature>
<comment type="subcellular location">
    <subcellularLocation>
        <location evidence="1 13">Cytoplasm</location>
    </subcellularLocation>
</comment>
<dbReference type="Proteomes" id="UP001556118">
    <property type="component" value="Unassembled WGS sequence"/>
</dbReference>
<feature type="domain" description="Polymerase/histidinol phosphatase N-terminal" evidence="15">
    <location>
        <begin position="29"/>
        <end position="96"/>
    </location>
</feature>
<dbReference type="NCBIfam" id="NF004225">
    <property type="entry name" value="PRK05672.1"/>
    <property type="match status" value="1"/>
</dbReference>
<evidence type="ECO:0000313" key="17">
    <source>
        <dbReference type="Proteomes" id="UP001556118"/>
    </source>
</evidence>
<keyword evidence="5 13" id="KW-0963">Cytoplasm</keyword>
<dbReference type="NCBIfam" id="TIGR00594">
    <property type="entry name" value="polc"/>
    <property type="match status" value="1"/>
</dbReference>
<evidence type="ECO:0000256" key="6">
    <source>
        <dbReference type="ARBA" id="ARBA00022679"/>
    </source>
</evidence>
<comment type="caution">
    <text evidence="16">The sequence shown here is derived from an EMBL/GenBank/DDBJ whole genome shotgun (WGS) entry which is preliminary data.</text>
</comment>
<comment type="function">
    <text evidence="13">DNA polymerase involved in damage-induced mutagenesis and translesion synthesis (TLS). It is not the major replicative DNA polymerase.</text>
</comment>
<comment type="catalytic activity">
    <reaction evidence="12 13">
        <text>DNA(n) + a 2'-deoxyribonucleoside 5'-triphosphate = DNA(n+1) + diphosphate</text>
        <dbReference type="Rhea" id="RHEA:22508"/>
        <dbReference type="Rhea" id="RHEA-COMP:17339"/>
        <dbReference type="Rhea" id="RHEA-COMP:17340"/>
        <dbReference type="ChEBI" id="CHEBI:33019"/>
        <dbReference type="ChEBI" id="CHEBI:61560"/>
        <dbReference type="ChEBI" id="CHEBI:173112"/>
        <dbReference type="EC" id="2.7.7.7"/>
    </reaction>
</comment>
<dbReference type="InterPro" id="IPR029460">
    <property type="entry name" value="DNAPol_HHH"/>
</dbReference>
<dbReference type="SUPFAM" id="SSF89550">
    <property type="entry name" value="PHP domain-like"/>
    <property type="match status" value="1"/>
</dbReference>
<organism evidence="16 17">
    <name type="scientific">Novosphingobium rhizovicinum</name>
    <dbReference type="NCBI Taxonomy" id="3228928"/>
    <lineage>
        <taxon>Bacteria</taxon>
        <taxon>Pseudomonadati</taxon>
        <taxon>Pseudomonadota</taxon>
        <taxon>Alphaproteobacteria</taxon>
        <taxon>Sphingomonadales</taxon>
        <taxon>Sphingomonadaceae</taxon>
        <taxon>Novosphingobium</taxon>
    </lineage>
</organism>
<keyword evidence="7 13" id="KW-0548">Nucleotidyltransferase</keyword>
<protein>
    <recommendedName>
        <fullName evidence="4 13">Error-prone DNA polymerase</fullName>
        <ecNumber evidence="3 13">2.7.7.7</ecNumber>
    </recommendedName>
</protein>
<evidence type="ECO:0000256" key="3">
    <source>
        <dbReference type="ARBA" id="ARBA00012417"/>
    </source>
</evidence>
<evidence type="ECO:0000256" key="10">
    <source>
        <dbReference type="ARBA" id="ARBA00022932"/>
    </source>
</evidence>